<comment type="caution">
    <text evidence="3">The sequence shown here is derived from an EMBL/GenBank/DDBJ whole genome shotgun (WGS) entry which is preliminary data.</text>
</comment>
<evidence type="ECO:0000313" key="4">
    <source>
        <dbReference type="Proteomes" id="UP000029577"/>
    </source>
</evidence>
<proteinExistence type="inferred from homology"/>
<dbReference type="PANTHER" id="PTHR35401:SF2">
    <property type="entry name" value="ABC-TYPE TRANSPORT SYSTEM"/>
    <property type="match status" value="1"/>
</dbReference>
<accession>A0A095VEB3</accession>
<dbReference type="RefSeq" id="WP_038020666.1">
    <property type="nucleotide sequence ID" value="NZ_JPKR02000003.1"/>
</dbReference>
<evidence type="ECO:0000256" key="1">
    <source>
        <dbReference type="ARBA" id="ARBA00022649"/>
    </source>
</evidence>
<dbReference type="InterPro" id="IPR014795">
    <property type="entry name" value="TacA_1-like"/>
</dbReference>
<dbReference type="eggNOG" id="COG4453">
    <property type="taxonomic scope" value="Bacteria"/>
</dbReference>
<dbReference type="Gene3D" id="1.20.5.780">
    <property type="entry name" value="Single helix bin"/>
    <property type="match status" value="1"/>
</dbReference>
<organism evidence="3 4">
    <name type="scientific">Tatumella morbirosei</name>
    <dbReference type="NCBI Taxonomy" id="642227"/>
    <lineage>
        <taxon>Bacteria</taxon>
        <taxon>Pseudomonadati</taxon>
        <taxon>Pseudomonadota</taxon>
        <taxon>Gammaproteobacteria</taxon>
        <taxon>Enterobacterales</taxon>
        <taxon>Erwiniaceae</taxon>
        <taxon>Tatumella</taxon>
    </lineage>
</organism>
<dbReference type="AlphaFoldDB" id="A0A095VEB3"/>
<dbReference type="STRING" id="642227.HA49_12455"/>
<dbReference type="EMBL" id="JPKR02000003">
    <property type="protein sequence ID" value="KGD73010.1"/>
    <property type="molecule type" value="Genomic_DNA"/>
</dbReference>
<keyword evidence="4" id="KW-1185">Reference proteome</keyword>
<dbReference type="SUPFAM" id="SSF47598">
    <property type="entry name" value="Ribbon-helix-helix"/>
    <property type="match status" value="1"/>
</dbReference>
<dbReference type="Pfam" id="PF08681">
    <property type="entry name" value="TacA1"/>
    <property type="match status" value="1"/>
</dbReference>
<name>A0A095VEB3_9GAMM</name>
<dbReference type="GO" id="GO:0006355">
    <property type="term" value="P:regulation of DNA-templated transcription"/>
    <property type="evidence" value="ECO:0007669"/>
    <property type="project" value="InterPro"/>
</dbReference>
<dbReference type="InterPro" id="IPR010985">
    <property type="entry name" value="Ribbon_hlx_hlx"/>
</dbReference>
<evidence type="ECO:0000313" key="3">
    <source>
        <dbReference type="EMBL" id="KGD73010.1"/>
    </source>
</evidence>
<keyword evidence="1" id="KW-1277">Toxin-antitoxin system</keyword>
<evidence type="ECO:0000256" key="2">
    <source>
        <dbReference type="ARBA" id="ARBA00049988"/>
    </source>
</evidence>
<reference evidence="3" key="1">
    <citation type="submission" date="2014-12" db="EMBL/GenBank/DDBJ databases">
        <title>The draft genome of the Tatumella morbirosei type strain, LMG23360T isolated from pineapple rot.</title>
        <authorList>
            <person name="Smits T.H."/>
            <person name="Palmer M."/>
            <person name="Venter S.N."/>
            <person name="Duffy B."/>
            <person name="Steenkamp E.T."/>
            <person name="Chan W.Y."/>
            <person name="Coutinho T.A."/>
            <person name="Coetzee M.P."/>
            <person name="De Maayer P."/>
        </authorList>
    </citation>
    <scope>NUCLEOTIDE SEQUENCE [LARGE SCALE GENOMIC DNA]</scope>
    <source>
        <strain evidence="3">LMG 23360</strain>
    </source>
</reference>
<protein>
    <submittedName>
        <fullName evidence="3">Toxin-antitoxin system, antitoxin component</fullName>
    </submittedName>
</protein>
<dbReference type="Proteomes" id="UP000029577">
    <property type="component" value="Unassembled WGS sequence"/>
</dbReference>
<comment type="similarity">
    <text evidence="2">Belongs to the TacA antitoxin family.</text>
</comment>
<dbReference type="PANTHER" id="PTHR35401">
    <property type="entry name" value="COPG FAMILY HELIX-TURN-HELIX PROTEIN-RELATED-RELATED"/>
    <property type="match status" value="1"/>
</dbReference>
<dbReference type="OrthoDB" id="6505495at2"/>
<gene>
    <name evidence="3" type="ORF">HA49_12455</name>
</gene>
<sequence length="96" mass="11027">MTAVKKERIDLRLNTETRSMIEEAAAMNNQSITQFMVESAAERAELVMERHRRLILSEESWNLVMEAISHPTAPNERLKRAAERLASMEQQGDSKL</sequence>